<name>A0A223HC96_9CLOS</name>
<proteinExistence type="predicted"/>
<reference evidence="2" key="2">
    <citation type="journal article" date="2017" name="Plant Dis.">
        <title>Periwinkle: A New Natural Host of Lettuce Chlorosis Virus in China.</title>
        <authorList>
            <person name="Tian X."/>
            <person name="Tian Y."/>
            <person name="Yu Y."/>
            <person name="Wang X."/>
            <person name="Li Z."/>
            <person name="Li R."/>
            <person name="Cao M."/>
            <person name="Zhou C.Y."/>
        </authorList>
    </citation>
    <scope>NUCLEOTIDE SEQUENCE</scope>
    <source>
        <strain evidence="2">CN</strain>
    </source>
</reference>
<reference evidence="1" key="1">
    <citation type="submission" date="2016-08" db="EMBL/GenBank/DDBJ databases">
        <authorList>
            <person name="Seilhamer J.J."/>
        </authorList>
    </citation>
    <scope>NUCLEOTIDE SEQUENCE</scope>
    <source>
        <strain evidence="1">LCV-NJ</strain>
    </source>
</reference>
<accession>A0A223HC96</accession>
<sequence>MSNMEVDYPIQDFEFGGGGDKAMAEVISKNFNTIVNVIQNHEMYDTIHLNHLHELCQVLRVMINDCNEDINLFSENNKLVGSFRDAGLDMNNISSRRNKLFSTLTPWQLRDTLDQLETVLNFLTDAKFGLINDFKINNLFSIYKINNVGDLINSVHGFLNNHYRFGSNIQADFSIMIRDGRTIEDVIKKYKKEKYLNDSGRRKIKDLLSSHLVYEISFHFDGLGLSIKPLKNF</sequence>
<evidence type="ECO:0000313" key="1">
    <source>
        <dbReference type="EMBL" id="AST35795.1"/>
    </source>
</evidence>
<dbReference type="EMBL" id="KY430286">
    <property type="protein sequence ID" value="ATQ62185.1"/>
    <property type="molecule type" value="Genomic_RNA"/>
</dbReference>
<organism evidence="1">
    <name type="scientific">Lettuce chlorosis virus</name>
    <dbReference type="NCBI Taxonomy" id="642478"/>
    <lineage>
        <taxon>Viruses</taxon>
        <taxon>Riboviria</taxon>
        <taxon>Orthornavirae</taxon>
        <taxon>Kitrinoviricota</taxon>
        <taxon>Alsuviricetes</taxon>
        <taxon>Martellivirales</taxon>
        <taxon>Closteroviridae</taxon>
        <taxon>Crinivirus</taxon>
        <taxon>Crinivirus lactucachlorosi</taxon>
    </lineage>
</organism>
<protein>
    <submittedName>
        <fullName evidence="1">p27</fullName>
    </submittedName>
</protein>
<evidence type="ECO:0000313" key="2">
    <source>
        <dbReference type="EMBL" id="ATQ62185.1"/>
    </source>
</evidence>
<dbReference type="EMBL" id="KX685959">
    <property type="protein sequence ID" value="AST35795.1"/>
    <property type="molecule type" value="Genomic_RNA"/>
</dbReference>